<reference evidence="3 4" key="1">
    <citation type="submission" date="2021-03" db="EMBL/GenBank/DDBJ databases">
        <title>Fibrella sp. HMF5405 genome sequencing and assembly.</title>
        <authorList>
            <person name="Kang H."/>
            <person name="Kim H."/>
            <person name="Bae S."/>
            <person name="Joh K."/>
        </authorList>
    </citation>
    <scope>NUCLEOTIDE SEQUENCE [LARGE SCALE GENOMIC DNA]</scope>
    <source>
        <strain evidence="3 4">HMF5405</strain>
    </source>
</reference>
<dbReference type="PANTHER" id="PTHR37312">
    <property type="entry name" value="MEMBRANE-BOUND ACYLTRANSFERASE YKRP-RELATED"/>
    <property type="match status" value="1"/>
</dbReference>
<feature type="transmembrane region" description="Helical" evidence="1">
    <location>
        <begin position="108"/>
        <end position="133"/>
    </location>
</feature>
<dbReference type="Proteomes" id="UP000664628">
    <property type="component" value="Unassembled WGS sequence"/>
</dbReference>
<keyword evidence="3" id="KW-0808">Transferase</keyword>
<protein>
    <submittedName>
        <fullName evidence="3">Acyltransferase family protein</fullName>
    </submittedName>
</protein>
<proteinExistence type="predicted"/>
<evidence type="ECO:0000313" key="3">
    <source>
        <dbReference type="EMBL" id="MBO0947783.1"/>
    </source>
</evidence>
<organism evidence="3 4">
    <name type="scientific">Fibrella forsythiae</name>
    <dbReference type="NCBI Taxonomy" id="2817061"/>
    <lineage>
        <taxon>Bacteria</taxon>
        <taxon>Pseudomonadati</taxon>
        <taxon>Bacteroidota</taxon>
        <taxon>Cytophagia</taxon>
        <taxon>Cytophagales</taxon>
        <taxon>Spirosomataceae</taxon>
        <taxon>Fibrella</taxon>
    </lineage>
</organism>
<feature type="transmembrane region" description="Helical" evidence="1">
    <location>
        <begin position="220"/>
        <end position="242"/>
    </location>
</feature>
<dbReference type="EMBL" id="JAFMYW010000001">
    <property type="protein sequence ID" value="MBO0947783.1"/>
    <property type="molecule type" value="Genomic_DNA"/>
</dbReference>
<name>A0ABS3JCP8_9BACT</name>
<keyword evidence="1" id="KW-0812">Transmembrane</keyword>
<sequence length="331" mass="38127">MNNSNIKWVDILKGIGIFFVVVGHIFKGKIVDMIFLFHMPLFFFVSGYLFKPTDNLIGFFKKKVIHLLVPYLFFMILIYIPQEISCFMSGKDTFVEAVLRPILGGKFLVGWTGVFWFTTCLFFVQQVMNLLYVSFDKKNVSIIMCISMVFGYINGIIFPGFWLPWSINIAFVAMPIFYIGYLCKNINYFDIIKISNFLILLCISIGILIVPGNYMNMKNAYYGIPVITIISSFVIIVFLIILSKKISNFPLMSNVLSSLGSASIIVMYLHQPIQMILVDSFGITSYMTRLIFSLVLSFLFYKLFNHYDLSKALFLGNKEAFQRVLPFKHKL</sequence>
<feature type="transmembrane region" description="Helical" evidence="1">
    <location>
        <begin position="195"/>
        <end position="214"/>
    </location>
</feature>
<accession>A0ABS3JCP8</accession>
<evidence type="ECO:0000256" key="1">
    <source>
        <dbReference type="SAM" id="Phobius"/>
    </source>
</evidence>
<keyword evidence="4" id="KW-1185">Reference proteome</keyword>
<feature type="domain" description="Acyltransferase 3" evidence="2">
    <location>
        <begin position="6"/>
        <end position="299"/>
    </location>
</feature>
<feature type="transmembrane region" description="Helical" evidence="1">
    <location>
        <begin position="7"/>
        <end position="27"/>
    </location>
</feature>
<dbReference type="GO" id="GO:0016746">
    <property type="term" value="F:acyltransferase activity"/>
    <property type="evidence" value="ECO:0007669"/>
    <property type="project" value="UniProtKB-KW"/>
</dbReference>
<comment type="caution">
    <text evidence="3">The sequence shown here is derived from an EMBL/GenBank/DDBJ whole genome shotgun (WGS) entry which is preliminary data.</text>
</comment>
<dbReference type="InterPro" id="IPR052734">
    <property type="entry name" value="Nod_factor_acetyltransferase"/>
</dbReference>
<dbReference type="PANTHER" id="PTHR37312:SF1">
    <property type="entry name" value="MEMBRANE-BOUND ACYLTRANSFERASE YKRP-RELATED"/>
    <property type="match status" value="1"/>
</dbReference>
<keyword evidence="3" id="KW-0012">Acyltransferase</keyword>
<evidence type="ECO:0000313" key="4">
    <source>
        <dbReference type="Proteomes" id="UP000664628"/>
    </source>
</evidence>
<feature type="transmembrane region" description="Helical" evidence="1">
    <location>
        <begin position="165"/>
        <end position="183"/>
    </location>
</feature>
<keyword evidence="1" id="KW-1133">Transmembrane helix</keyword>
<keyword evidence="1" id="KW-0472">Membrane</keyword>
<feature type="transmembrane region" description="Helical" evidence="1">
    <location>
        <begin position="281"/>
        <end position="301"/>
    </location>
</feature>
<feature type="transmembrane region" description="Helical" evidence="1">
    <location>
        <begin position="249"/>
        <end position="269"/>
    </location>
</feature>
<feature type="transmembrane region" description="Helical" evidence="1">
    <location>
        <begin position="63"/>
        <end position="80"/>
    </location>
</feature>
<gene>
    <name evidence="3" type="ORF">J2I46_04270</name>
</gene>
<evidence type="ECO:0000259" key="2">
    <source>
        <dbReference type="Pfam" id="PF01757"/>
    </source>
</evidence>
<dbReference type="RefSeq" id="WP_207327684.1">
    <property type="nucleotide sequence ID" value="NZ_JAFMYW010000001.1"/>
</dbReference>
<dbReference type="Pfam" id="PF01757">
    <property type="entry name" value="Acyl_transf_3"/>
    <property type="match status" value="1"/>
</dbReference>
<feature type="transmembrane region" description="Helical" evidence="1">
    <location>
        <begin position="140"/>
        <end position="159"/>
    </location>
</feature>
<dbReference type="InterPro" id="IPR002656">
    <property type="entry name" value="Acyl_transf_3_dom"/>
</dbReference>
<feature type="transmembrane region" description="Helical" evidence="1">
    <location>
        <begin position="33"/>
        <end position="51"/>
    </location>
</feature>